<sequence>MGPAQGPSAVCSLGLGALHPSTLAVTKRGKGTAKAMASEGGSPKPWQLPHGVEPVGAQTSRTEVWEPRPGFQRMYGNTWMPRQKLTTGVGPSWRSSARAVWKGNVGSEPPHRVPTGAPHTGAVRIGPPSSRPLNGISTDSLHLEPGKATDTQCQHMKAARRGAMSCKARGGELPKTMETHLLHQHDLDVRHRVKGDYFGALRSD</sequence>
<dbReference type="Proteomes" id="UP000006718">
    <property type="component" value="Chromosome X"/>
</dbReference>
<keyword evidence="3" id="KW-1185">Reference proteome</keyword>
<organism evidence="2 3">
    <name type="scientific">Macaca mulatta</name>
    <name type="common">Rhesus macaque</name>
    <dbReference type="NCBI Taxonomy" id="9544"/>
    <lineage>
        <taxon>Eukaryota</taxon>
        <taxon>Metazoa</taxon>
        <taxon>Chordata</taxon>
        <taxon>Craniata</taxon>
        <taxon>Vertebrata</taxon>
        <taxon>Euteleostomi</taxon>
        <taxon>Mammalia</taxon>
        <taxon>Eutheria</taxon>
        <taxon>Euarchontoglires</taxon>
        <taxon>Primates</taxon>
        <taxon>Haplorrhini</taxon>
        <taxon>Catarrhini</taxon>
        <taxon>Cercopithecidae</taxon>
        <taxon>Cercopithecinae</taxon>
        <taxon>Macaca</taxon>
    </lineage>
</organism>
<evidence type="ECO:0000313" key="3">
    <source>
        <dbReference type="Proteomes" id="UP000006718"/>
    </source>
</evidence>
<feature type="region of interest" description="Disordered" evidence="1">
    <location>
        <begin position="102"/>
        <end position="138"/>
    </location>
</feature>
<reference evidence="2" key="3">
    <citation type="submission" date="2025-08" db="UniProtKB">
        <authorList>
            <consortium name="Ensembl"/>
        </authorList>
    </citation>
    <scope>IDENTIFICATION</scope>
    <source>
        <strain evidence="2">17573</strain>
    </source>
</reference>
<dbReference type="Ensembl" id="ENSMMUT00000100568.1">
    <property type="protein sequence ID" value="ENSMMUP00000072728.1"/>
    <property type="gene ID" value="ENSMMUG00000055642.1"/>
</dbReference>
<reference evidence="2" key="2">
    <citation type="submission" date="2019-01" db="EMBL/GenBank/DDBJ databases">
        <authorList>
            <person name="Graves T."/>
            <person name="Eichler E.E."/>
            <person name="Wilson R.K."/>
        </authorList>
    </citation>
    <scope>NUCLEOTIDE SEQUENCE [LARGE SCALE GENOMIC DNA]</scope>
    <source>
        <strain evidence="2">17573</strain>
    </source>
</reference>
<evidence type="ECO:0000313" key="2">
    <source>
        <dbReference type="Ensembl" id="ENSMMUP00000072728.1"/>
    </source>
</evidence>
<dbReference type="InParanoid" id="A0A5F8A460"/>
<reference evidence="3" key="1">
    <citation type="journal article" date="2007" name="Science">
        <title>Evolutionary and biomedical insights from the rhesus macaque genome.</title>
        <authorList>
            <person name="Gibbs R.A."/>
            <person name="Rogers J."/>
            <person name="Katze M.G."/>
            <person name="Bumgarner R."/>
            <person name="Weinstock G.M."/>
            <person name="Mardis E.R."/>
            <person name="Remington K.A."/>
            <person name="Strausberg R.L."/>
            <person name="Venter J.C."/>
            <person name="Wilson R.K."/>
            <person name="Batzer M.A."/>
            <person name="Bustamante C.D."/>
            <person name="Eichler E.E."/>
            <person name="Hahn M.W."/>
            <person name="Hardison R.C."/>
            <person name="Makova K.D."/>
            <person name="Miller W."/>
            <person name="Milosavljevic A."/>
            <person name="Palermo R.E."/>
            <person name="Siepel A."/>
            <person name="Sikela J.M."/>
            <person name="Attaway T."/>
            <person name="Bell S."/>
            <person name="Bernard K.E."/>
            <person name="Buhay C.J."/>
            <person name="Chandrabose M.N."/>
            <person name="Dao M."/>
            <person name="Davis C."/>
            <person name="Delehaunty K.D."/>
            <person name="Ding Y."/>
            <person name="Dinh H.H."/>
            <person name="Dugan-Rocha S."/>
            <person name="Fulton L.A."/>
            <person name="Gabisi R.A."/>
            <person name="Garner T.T."/>
            <person name="Godfrey J."/>
            <person name="Hawes A.C."/>
            <person name="Hernandez J."/>
            <person name="Hines S."/>
            <person name="Holder M."/>
            <person name="Hume J."/>
            <person name="Jhangiani S.N."/>
            <person name="Joshi V."/>
            <person name="Khan Z.M."/>
            <person name="Kirkness E.F."/>
            <person name="Cree A."/>
            <person name="Fowler R.G."/>
            <person name="Lee S."/>
            <person name="Lewis L.R."/>
            <person name="Li Z."/>
            <person name="Liu Y.-S."/>
            <person name="Moore S.M."/>
            <person name="Muzny D."/>
            <person name="Nazareth L.V."/>
            <person name="Ngo D.N."/>
            <person name="Okwuonu G.O."/>
            <person name="Pai G."/>
            <person name="Parker D."/>
            <person name="Paul H.A."/>
            <person name="Pfannkoch C."/>
            <person name="Pohl C.S."/>
            <person name="Rogers Y.-H.C."/>
            <person name="Ruiz S.J."/>
            <person name="Sabo A."/>
            <person name="Santibanez J."/>
            <person name="Schneider B.W."/>
            <person name="Smith S.M."/>
            <person name="Sodergren E."/>
            <person name="Svatek A.F."/>
            <person name="Utterback T.R."/>
            <person name="Vattathil S."/>
            <person name="Warren W."/>
            <person name="White C.S."/>
            <person name="Chinwalla A.T."/>
            <person name="Feng Y."/>
            <person name="Halpern A.L."/>
            <person name="Hillier L.W."/>
            <person name="Huang X."/>
            <person name="Minx P."/>
            <person name="Nelson J.O."/>
            <person name="Pepin K.H."/>
            <person name="Qin X."/>
            <person name="Sutton G.G."/>
            <person name="Venter E."/>
            <person name="Walenz B.P."/>
            <person name="Wallis J.W."/>
            <person name="Worley K.C."/>
            <person name="Yang S.-P."/>
            <person name="Jones S.M."/>
            <person name="Marra M.A."/>
            <person name="Rocchi M."/>
            <person name="Schein J.E."/>
            <person name="Baertsch R."/>
            <person name="Clarke L."/>
            <person name="Csuros M."/>
            <person name="Glasscock J."/>
            <person name="Harris R.A."/>
            <person name="Havlak P."/>
            <person name="Jackson A.R."/>
            <person name="Jiang H."/>
            <person name="Liu Y."/>
            <person name="Messina D.N."/>
            <person name="Shen Y."/>
            <person name="Song H.X.-Z."/>
            <person name="Wylie T."/>
            <person name="Zhang L."/>
            <person name="Birney E."/>
            <person name="Han K."/>
            <person name="Konkel M.K."/>
            <person name="Lee J."/>
            <person name="Smit A.F.A."/>
            <person name="Ullmer B."/>
            <person name="Wang H."/>
            <person name="Xing J."/>
            <person name="Burhans R."/>
            <person name="Cheng Z."/>
            <person name="Karro J.E."/>
            <person name="Ma J."/>
            <person name="Raney B."/>
            <person name="She X."/>
            <person name="Cox M.J."/>
            <person name="Demuth J.P."/>
            <person name="Dumas L.J."/>
            <person name="Han S.-G."/>
            <person name="Hopkins J."/>
            <person name="Karimpour-Fard A."/>
            <person name="Kim Y.H."/>
            <person name="Pollack J.R."/>
            <person name="Vinar T."/>
            <person name="Addo-Quaye C."/>
            <person name="Degenhardt J."/>
            <person name="Denby A."/>
            <person name="Hubisz M.J."/>
            <person name="Indap A."/>
            <person name="Kosiol C."/>
            <person name="Lahn B.T."/>
            <person name="Lawson H.A."/>
            <person name="Marklein A."/>
            <person name="Nielsen R."/>
            <person name="Vallender E.J."/>
            <person name="Clark A.G."/>
            <person name="Ferguson B."/>
            <person name="Hernandez R.D."/>
            <person name="Hirani K."/>
            <person name="Kehrer-Sawatzki H."/>
            <person name="Kolb J."/>
            <person name="Patil S."/>
            <person name="Pu L.-L."/>
            <person name="Ren Y."/>
            <person name="Smith D.G."/>
            <person name="Wheeler D.A."/>
            <person name="Schenck I."/>
            <person name="Ball E.V."/>
            <person name="Chen R."/>
            <person name="Cooper D.N."/>
            <person name="Giardine B."/>
            <person name="Hsu F."/>
            <person name="Kent W.J."/>
            <person name="Lesk A."/>
            <person name="Nelson D.L."/>
            <person name="O'brien W.E."/>
            <person name="Pruefer K."/>
            <person name="Stenson P.D."/>
            <person name="Wallace J.C."/>
            <person name="Ke H."/>
            <person name="Liu X.-M."/>
            <person name="Wang P."/>
            <person name="Xiang A.P."/>
            <person name="Yang F."/>
            <person name="Barber G.P."/>
            <person name="Haussler D."/>
            <person name="Karolchik D."/>
            <person name="Kern A.D."/>
            <person name="Kuhn R.M."/>
            <person name="Smith K.E."/>
            <person name="Zwieg A.S."/>
        </authorList>
    </citation>
    <scope>NUCLEOTIDE SEQUENCE [LARGE SCALE GENOMIC DNA]</scope>
    <source>
        <strain evidence="3">17573</strain>
    </source>
</reference>
<dbReference type="AlphaFoldDB" id="A0A5F8A460"/>
<reference evidence="2" key="4">
    <citation type="submission" date="2025-09" db="UniProtKB">
        <authorList>
            <consortium name="Ensembl"/>
        </authorList>
    </citation>
    <scope>IDENTIFICATION</scope>
    <source>
        <strain evidence="2">17573</strain>
    </source>
</reference>
<dbReference type="VEuPathDB" id="HostDB:ENSMMUG00000055642"/>
<dbReference type="OMA" id="VRHRVKG"/>
<name>A0A5F8A460_MACMU</name>
<evidence type="ECO:0000256" key="1">
    <source>
        <dbReference type="SAM" id="MobiDB-lite"/>
    </source>
</evidence>
<proteinExistence type="predicted"/>
<dbReference type="GeneTree" id="ENSGT01040000240559"/>
<feature type="region of interest" description="Disordered" evidence="1">
    <location>
        <begin position="27"/>
        <end position="61"/>
    </location>
</feature>
<protein>
    <submittedName>
        <fullName evidence="2">Uncharacterized protein</fullName>
    </submittedName>
</protein>
<accession>A0A5F8A460</accession>